<keyword evidence="3" id="KW-1185">Reference proteome</keyword>
<gene>
    <name evidence="2" type="ORF">KHC33_13475</name>
</gene>
<dbReference type="SMART" id="SM00382">
    <property type="entry name" value="AAA"/>
    <property type="match status" value="1"/>
</dbReference>
<organism evidence="2 3">
    <name type="scientific">Methanospirillum purgamenti</name>
    <dbReference type="NCBI Taxonomy" id="2834276"/>
    <lineage>
        <taxon>Archaea</taxon>
        <taxon>Methanobacteriati</taxon>
        <taxon>Methanobacteriota</taxon>
        <taxon>Stenosarchaea group</taxon>
        <taxon>Methanomicrobia</taxon>
        <taxon>Methanomicrobiales</taxon>
        <taxon>Methanospirillaceae</taxon>
        <taxon>Methanospirillum</taxon>
    </lineage>
</organism>
<dbReference type="Pfam" id="PF13173">
    <property type="entry name" value="AAA_14"/>
    <property type="match status" value="1"/>
</dbReference>
<dbReference type="RefSeq" id="WP_214419142.1">
    <property type="nucleotide sequence ID" value="NZ_CP075546.1"/>
</dbReference>
<evidence type="ECO:0000313" key="2">
    <source>
        <dbReference type="EMBL" id="QVV88327.1"/>
    </source>
</evidence>
<dbReference type="PANTHER" id="PTHR33295">
    <property type="entry name" value="ATPASE"/>
    <property type="match status" value="1"/>
</dbReference>
<dbReference type="InterPro" id="IPR025420">
    <property type="entry name" value="DUF4143"/>
</dbReference>
<dbReference type="GO" id="GO:0005524">
    <property type="term" value="F:ATP binding"/>
    <property type="evidence" value="ECO:0007669"/>
    <property type="project" value="UniProtKB-KW"/>
</dbReference>
<dbReference type="EMBL" id="CP075546">
    <property type="protein sequence ID" value="QVV88327.1"/>
    <property type="molecule type" value="Genomic_DNA"/>
</dbReference>
<dbReference type="Proteomes" id="UP000680656">
    <property type="component" value="Chromosome"/>
</dbReference>
<proteinExistence type="predicted"/>
<dbReference type="AlphaFoldDB" id="A0A8E7AVH0"/>
<keyword evidence="2" id="KW-0067">ATP-binding</keyword>
<dbReference type="Pfam" id="PF13635">
    <property type="entry name" value="DUF4143"/>
    <property type="match status" value="1"/>
</dbReference>
<sequence>MIAYHILKEIIGDQHLRFHNQEPGIPRRIDPEQYRSRNRIVVISGVRRSGKSTFLKQLALGFPSFLYLNADDDRLIGATTDDLGSLLLIWEELFPGVRTVFLDEIQNIPGWERVVRRMHDEGYKIFLTGSNAQMLSKELGTHLTGRYVRVELYPFGFDEYCAFHQFSWEKKGIHTTNESAAALRLFSQFIEEGGFPEFLKDPDPEILRRTFDDILFRDIIARYAIREVKAFRLLCRYLFTNMTREASFTSLASTVQMKSPVSLKNWIGYLEDSYLIGSLSPFEYSMKKQLSRNQKYYGIDTALRNAVAFRFSDDYGLLLENIVWLELCRRGYELYWLKGQSECDFIAIEQGKSRMVIQVCWHLSDENRKREYDGVIEACTMFPGSGGYILTLQQEEKPAQNIRVMPVWKWILEE</sequence>
<evidence type="ECO:0000259" key="1">
    <source>
        <dbReference type="SMART" id="SM00382"/>
    </source>
</evidence>
<name>A0A8E7AVH0_9EURY</name>
<dbReference type="KEGG" id="mrtj:KHC33_13475"/>
<reference evidence="2 3" key="1">
    <citation type="submission" date="2021-05" db="EMBL/GenBank/DDBJ databases">
        <title>A novel Methanospirillum isolate from a pyrite-forming mixed culture.</title>
        <authorList>
            <person name="Bunk B."/>
            <person name="Sproer C."/>
            <person name="Spring S."/>
            <person name="Pester M."/>
        </authorList>
    </citation>
    <scope>NUCLEOTIDE SEQUENCE [LARGE SCALE GENOMIC DNA]</scope>
    <source>
        <strain evidence="2 3">J.3.6.1-F.2.7.3</strain>
    </source>
</reference>
<dbReference type="GeneID" id="65098213"/>
<keyword evidence="2" id="KW-0547">Nucleotide-binding</keyword>
<dbReference type="PANTHER" id="PTHR33295:SF8">
    <property type="entry name" value="AAA+ ATPASE DOMAIN-CONTAINING PROTEIN"/>
    <property type="match status" value="1"/>
</dbReference>
<accession>A0A8E7AVH0</accession>
<feature type="domain" description="AAA+ ATPase" evidence="1">
    <location>
        <begin position="37"/>
        <end position="221"/>
    </location>
</feature>
<evidence type="ECO:0000313" key="3">
    <source>
        <dbReference type="Proteomes" id="UP000680656"/>
    </source>
</evidence>
<dbReference type="InterPro" id="IPR003593">
    <property type="entry name" value="AAA+_ATPase"/>
</dbReference>
<protein>
    <submittedName>
        <fullName evidence="2">ATP-binding protein</fullName>
    </submittedName>
</protein>
<dbReference type="InterPro" id="IPR027417">
    <property type="entry name" value="P-loop_NTPase"/>
</dbReference>
<dbReference type="SUPFAM" id="SSF52540">
    <property type="entry name" value="P-loop containing nucleoside triphosphate hydrolases"/>
    <property type="match status" value="1"/>
</dbReference>
<dbReference type="InterPro" id="IPR041682">
    <property type="entry name" value="AAA_14"/>
</dbReference>